<dbReference type="EMBL" id="WNHJ01000010">
    <property type="protein sequence ID" value="MTV62552.1"/>
    <property type="molecule type" value="Genomic_DNA"/>
</dbReference>
<gene>
    <name evidence="2" type="ORF">GM539_03865</name>
</gene>
<proteinExistence type="predicted"/>
<dbReference type="PATRIC" id="fig|1313.7126.peg.510"/>
<dbReference type="EMBL" id="LK020701">
    <property type="protein sequence ID" value="CDQ30473.1"/>
    <property type="molecule type" value="Genomic_DNA"/>
</dbReference>
<dbReference type="AlphaFoldDB" id="A0A098AQC0"/>
<evidence type="ECO:0000313" key="1">
    <source>
        <dbReference type="EMBL" id="CDQ30473.1"/>
    </source>
</evidence>
<evidence type="ECO:0000313" key="3">
    <source>
        <dbReference type="Proteomes" id="UP000474228"/>
    </source>
</evidence>
<evidence type="ECO:0000313" key="2">
    <source>
        <dbReference type="EMBL" id="MTV62552.1"/>
    </source>
</evidence>
<organism evidence="1">
    <name type="scientific">Streptococcus pneumoniae</name>
    <dbReference type="NCBI Taxonomy" id="1313"/>
    <lineage>
        <taxon>Bacteria</taxon>
        <taxon>Bacillati</taxon>
        <taxon>Bacillota</taxon>
        <taxon>Bacilli</taxon>
        <taxon>Lactobacillales</taxon>
        <taxon>Streptococcaceae</taxon>
        <taxon>Streptococcus</taxon>
    </lineage>
</organism>
<reference evidence="1" key="1">
    <citation type="submission" date="2014-04" db="EMBL/GenBank/DDBJ databases">
        <authorList>
            <person name="Croucher N."/>
        </authorList>
    </citation>
    <scope>NUCLEOTIDE SEQUENCE</scope>
    <source>
        <strain evidence="1">RWZJE</strain>
    </source>
</reference>
<reference evidence="1" key="2">
    <citation type="submission" date="2014-10" db="EMBL/GenBank/DDBJ databases">
        <title>Contrasting mechanisms driving short-term and long-term diversification of pneumococci.</title>
        <authorList>
            <person name="Croucher N.J."/>
            <person name="Coupland P.C."/>
            <person name="Stevenson A.E."/>
            <person name="Callendrello A."/>
            <person name="Bentley S.D."/>
            <person name="Hanage W.P."/>
        </authorList>
    </citation>
    <scope>NUCLEOTIDE SEQUENCE</scope>
    <source>
        <strain evidence="1">RWZJE</strain>
    </source>
</reference>
<dbReference type="Proteomes" id="UP000474228">
    <property type="component" value="Unassembled WGS sequence"/>
</dbReference>
<protein>
    <submittedName>
        <fullName evidence="1">Putative integrative and conjugative element protein</fullName>
    </submittedName>
</protein>
<reference evidence="2 3" key="3">
    <citation type="submission" date="2019-11" db="EMBL/GenBank/DDBJ databases">
        <title>Growth characteristics of pneumococcus vary with the chemical composition of the capsule and with environmental conditions.</title>
        <authorList>
            <person name="Tothpal A."/>
            <person name="Desobry K."/>
            <person name="Joshi S."/>
            <person name="Wyllie A.L."/>
            <person name="Weinberger D.M."/>
        </authorList>
    </citation>
    <scope>NUCLEOTIDE SEQUENCE [LARGE SCALE GENOMIC DNA]</scope>
    <source>
        <strain evidence="3">pnumococcus22F</strain>
        <strain evidence="2">Pnumococcus22F</strain>
    </source>
</reference>
<dbReference type="RefSeq" id="WP_001165436.1">
    <property type="nucleotide sequence ID" value="NZ_AP019192.2"/>
</dbReference>
<sequence>MQIFTYNDFLKDKEIVTFEQAEIILDELIKSSNIYDPEFQAYWKELIEYSAKYAEMRGKWRILTKEEQDTLDDTRTNIHNRIRDNLISIRGLAQINNKDTSWFDKFHNDRKRMGDFANYINYIYAVNSR</sequence>
<accession>A0A098AQC0</accession>
<name>A0A098AQC0_STREE</name>